<evidence type="ECO:0000256" key="6">
    <source>
        <dbReference type="ARBA" id="ARBA00023316"/>
    </source>
</evidence>
<keyword evidence="2" id="KW-0732">Signal</keyword>
<keyword evidence="3" id="KW-0378">Hydrolase</keyword>
<keyword evidence="7" id="KW-0472">Membrane</keyword>
<dbReference type="GO" id="GO:0008360">
    <property type="term" value="P:regulation of cell shape"/>
    <property type="evidence" value="ECO:0007669"/>
    <property type="project" value="UniProtKB-KW"/>
</dbReference>
<keyword evidence="5" id="KW-0573">Peptidoglycan synthesis</keyword>
<dbReference type="InterPro" id="IPR012338">
    <property type="entry name" value="Beta-lactam/transpept-like"/>
</dbReference>
<keyword evidence="7" id="KW-0812">Transmembrane</keyword>
<accession>A0A6J7AJ49</accession>
<dbReference type="InterPro" id="IPR001967">
    <property type="entry name" value="Peptidase_S11_N"/>
</dbReference>
<keyword evidence="4" id="KW-0133">Cell shape</keyword>
<dbReference type="PANTHER" id="PTHR21581">
    <property type="entry name" value="D-ALANYL-D-ALANINE CARBOXYPEPTIDASE"/>
    <property type="match status" value="1"/>
</dbReference>
<dbReference type="AlphaFoldDB" id="A0A6J7AJ49"/>
<dbReference type="PANTHER" id="PTHR21581:SF33">
    <property type="entry name" value="D-ALANYL-D-ALANINE CARBOXYPEPTIDASE DACB"/>
    <property type="match status" value="1"/>
</dbReference>
<organism evidence="9">
    <name type="scientific">freshwater metagenome</name>
    <dbReference type="NCBI Taxonomy" id="449393"/>
    <lineage>
        <taxon>unclassified sequences</taxon>
        <taxon>metagenomes</taxon>
        <taxon>ecological metagenomes</taxon>
    </lineage>
</organism>
<dbReference type="PRINTS" id="PR00725">
    <property type="entry name" value="DADACBPTASE1"/>
</dbReference>
<dbReference type="GO" id="GO:0006508">
    <property type="term" value="P:proteolysis"/>
    <property type="evidence" value="ECO:0007669"/>
    <property type="project" value="InterPro"/>
</dbReference>
<evidence type="ECO:0000256" key="2">
    <source>
        <dbReference type="ARBA" id="ARBA00022729"/>
    </source>
</evidence>
<dbReference type="GO" id="GO:0009002">
    <property type="term" value="F:serine-type D-Ala-D-Ala carboxypeptidase activity"/>
    <property type="evidence" value="ECO:0007669"/>
    <property type="project" value="InterPro"/>
</dbReference>
<keyword evidence="7" id="KW-1133">Transmembrane helix</keyword>
<proteinExistence type="inferred from homology"/>
<evidence type="ECO:0000259" key="8">
    <source>
        <dbReference type="Pfam" id="PF00768"/>
    </source>
</evidence>
<keyword evidence="6" id="KW-0961">Cell wall biogenesis/degradation</keyword>
<evidence type="ECO:0000256" key="4">
    <source>
        <dbReference type="ARBA" id="ARBA00022960"/>
    </source>
</evidence>
<evidence type="ECO:0000256" key="7">
    <source>
        <dbReference type="SAM" id="Phobius"/>
    </source>
</evidence>
<protein>
    <submittedName>
        <fullName evidence="9">Unannotated protein</fullName>
    </submittedName>
</protein>
<dbReference type="GO" id="GO:0009252">
    <property type="term" value="P:peptidoglycan biosynthetic process"/>
    <property type="evidence" value="ECO:0007669"/>
    <property type="project" value="UniProtKB-KW"/>
</dbReference>
<dbReference type="Pfam" id="PF00768">
    <property type="entry name" value="Peptidase_S11"/>
    <property type="match status" value="1"/>
</dbReference>
<dbReference type="SUPFAM" id="SSF56601">
    <property type="entry name" value="beta-lactamase/transpeptidase-like"/>
    <property type="match status" value="1"/>
</dbReference>
<reference evidence="9" key="1">
    <citation type="submission" date="2020-05" db="EMBL/GenBank/DDBJ databases">
        <authorList>
            <person name="Chiriac C."/>
            <person name="Salcher M."/>
            <person name="Ghai R."/>
            <person name="Kavagutti S V."/>
        </authorList>
    </citation>
    <scope>NUCLEOTIDE SEQUENCE</scope>
</reference>
<evidence type="ECO:0000256" key="5">
    <source>
        <dbReference type="ARBA" id="ARBA00022984"/>
    </source>
</evidence>
<dbReference type="EMBL" id="CAFABK010000046">
    <property type="protein sequence ID" value="CAB4832219.1"/>
    <property type="molecule type" value="Genomic_DNA"/>
</dbReference>
<dbReference type="InterPro" id="IPR018044">
    <property type="entry name" value="Peptidase_S11"/>
</dbReference>
<feature type="domain" description="Peptidase S11 D-alanyl-D-alanine carboxypeptidase A N-terminal" evidence="8">
    <location>
        <begin position="63"/>
        <end position="283"/>
    </location>
</feature>
<name>A0A6J7AJ49_9ZZZZ</name>
<dbReference type="Gene3D" id="3.40.710.10">
    <property type="entry name" value="DD-peptidase/beta-lactamase superfamily"/>
    <property type="match status" value="1"/>
</dbReference>
<dbReference type="GO" id="GO:0071555">
    <property type="term" value="P:cell wall organization"/>
    <property type="evidence" value="ECO:0007669"/>
    <property type="project" value="UniProtKB-KW"/>
</dbReference>
<feature type="transmembrane region" description="Helical" evidence="7">
    <location>
        <begin position="366"/>
        <end position="383"/>
    </location>
</feature>
<gene>
    <name evidence="9" type="ORF">UFOPK3204_01071</name>
</gene>
<comment type="similarity">
    <text evidence="1">Belongs to the peptidase S11 family.</text>
</comment>
<evidence type="ECO:0000313" key="9">
    <source>
        <dbReference type="EMBL" id="CAB4832219.1"/>
    </source>
</evidence>
<evidence type="ECO:0000256" key="1">
    <source>
        <dbReference type="ARBA" id="ARBA00007164"/>
    </source>
</evidence>
<evidence type="ECO:0000256" key="3">
    <source>
        <dbReference type="ARBA" id="ARBA00022801"/>
    </source>
</evidence>
<sequence>MRLYPRPALRQAAAIALSFGFVATLIAGPAFADPPDSQGAIGGEQLSAPGRQVNLGAGARPLPDIWADSWVLADANTGEILAAKKAHLQRAPASTLKTLTALTVIPQLSMDQPYVATDGDANTYGSRVGLKAGKTYTVRDLFYGLFLPSGNDAALALARAAGSVAGTVAQMNQTAARLQAADTVAKNPSGLDAPGQVSSAYDLALFARASLAYPEIIEIASTKKYEFPWRGQRTRTIYNENRLLLSGYKGMIGLKTGYTTNAGRTFIGLAQRGDRTLVVALMGIHEASADAARKALTWGFKNEEFVTPVGVLVNPLTDAEFAATRAATALEVSTSSNAEVSVATGLSANSGDKRSIIAAGPTTAPWWLWALIALAVISAFALIRQRHKSNAVVDRGQSLASGGAGLVRPDSHELQ</sequence>